<dbReference type="RefSeq" id="WP_109947359.1">
    <property type="nucleotide sequence ID" value="NZ_QGSV01000341.1"/>
</dbReference>
<sequence>MRMLVADAAMSGKALDAADVARIVRERQEAAVAAQAVADGMRYAVGKVRREVARGIAERRDEWLTYLHGQAAHGLARLDGIITELEAAVENLAEIDRVRQTVESPLYGRLFSAGSMIAGNAA</sequence>
<gene>
    <name evidence="1" type="ORF">DLJ46_26945</name>
</gene>
<comment type="caution">
    <text evidence="1">The sequence shown here is derived from an EMBL/GenBank/DDBJ whole genome shotgun (WGS) entry which is preliminary data.</text>
</comment>
<organism evidence="1 2">
    <name type="scientific">Micromonospora globispora</name>
    <dbReference type="NCBI Taxonomy" id="1450148"/>
    <lineage>
        <taxon>Bacteria</taxon>
        <taxon>Bacillati</taxon>
        <taxon>Actinomycetota</taxon>
        <taxon>Actinomycetes</taxon>
        <taxon>Micromonosporales</taxon>
        <taxon>Micromonosporaceae</taxon>
        <taxon>Micromonospora</taxon>
    </lineage>
</organism>
<name>A0A317JWC8_9ACTN</name>
<evidence type="ECO:0000313" key="1">
    <source>
        <dbReference type="EMBL" id="PWU44264.1"/>
    </source>
</evidence>
<keyword evidence="2" id="KW-1185">Reference proteome</keyword>
<accession>A0A317JWC8</accession>
<proteinExistence type="predicted"/>
<dbReference type="Proteomes" id="UP000245683">
    <property type="component" value="Unassembled WGS sequence"/>
</dbReference>
<evidence type="ECO:0000313" key="2">
    <source>
        <dbReference type="Proteomes" id="UP000245683"/>
    </source>
</evidence>
<reference evidence="2" key="1">
    <citation type="submission" date="2018-05" db="EMBL/GenBank/DDBJ databases">
        <title>Micromonospora globispora sp. nov. and Micromonospora rugosa sp. nov., isolated from marine sediment.</title>
        <authorList>
            <person name="Carro L."/>
            <person name="Aysel V."/>
            <person name="Cetin D."/>
            <person name="Igual J.M."/>
            <person name="Klenk H.-P."/>
            <person name="Trujillo M.E."/>
            <person name="Sahin N."/>
        </authorList>
    </citation>
    <scope>NUCLEOTIDE SEQUENCE [LARGE SCALE GENOMIC DNA]</scope>
    <source>
        <strain evidence="2">S2904</strain>
    </source>
</reference>
<protein>
    <submittedName>
        <fullName evidence="1">Uncharacterized protein</fullName>
    </submittedName>
</protein>
<dbReference type="EMBL" id="QGSV01000341">
    <property type="protein sequence ID" value="PWU44264.1"/>
    <property type="molecule type" value="Genomic_DNA"/>
</dbReference>
<dbReference type="AlphaFoldDB" id="A0A317JWC8"/>